<protein>
    <submittedName>
        <fullName evidence="1">Uncharacterized protein</fullName>
    </submittedName>
</protein>
<dbReference type="PANTHER" id="PTHR45845">
    <property type="entry name" value="RHO GUANINE NUCLEOTIDE EXCHANGE FACTOR-RELATED"/>
    <property type="match status" value="1"/>
</dbReference>
<dbReference type="AlphaFoldDB" id="A0A9Q1E7P4"/>
<comment type="caution">
    <text evidence="1">The sequence shown here is derived from an EMBL/GenBank/DDBJ whole genome shotgun (WGS) entry which is preliminary data.</text>
</comment>
<dbReference type="EMBL" id="JAINUF010000022">
    <property type="protein sequence ID" value="KAJ8333697.1"/>
    <property type="molecule type" value="Genomic_DNA"/>
</dbReference>
<accession>A0A9Q1E7P4</accession>
<gene>
    <name evidence="1" type="ORF">SKAU_G00410160</name>
</gene>
<dbReference type="OrthoDB" id="6152532at2759"/>
<reference evidence="1" key="1">
    <citation type="journal article" date="2023" name="Science">
        <title>Genome structures resolve the early diversification of teleost fishes.</title>
        <authorList>
            <person name="Parey E."/>
            <person name="Louis A."/>
            <person name="Montfort J."/>
            <person name="Bouchez O."/>
            <person name="Roques C."/>
            <person name="Iampietro C."/>
            <person name="Lluch J."/>
            <person name="Castinel A."/>
            <person name="Donnadieu C."/>
            <person name="Desvignes T."/>
            <person name="Floi Bucao C."/>
            <person name="Jouanno E."/>
            <person name="Wen M."/>
            <person name="Mejri S."/>
            <person name="Dirks R."/>
            <person name="Jansen H."/>
            <person name="Henkel C."/>
            <person name="Chen W.J."/>
            <person name="Zahm M."/>
            <person name="Cabau C."/>
            <person name="Klopp C."/>
            <person name="Thompson A.W."/>
            <person name="Robinson-Rechavi M."/>
            <person name="Braasch I."/>
            <person name="Lecointre G."/>
            <person name="Bobe J."/>
            <person name="Postlethwait J.H."/>
            <person name="Berthelot C."/>
            <person name="Roest Crollius H."/>
            <person name="Guiguen Y."/>
        </authorList>
    </citation>
    <scope>NUCLEOTIDE SEQUENCE</scope>
    <source>
        <strain evidence="1">WJC10195</strain>
    </source>
</reference>
<organism evidence="1 2">
    <name type="scientific">Synaphobranchus kaupii</name>
    <name type="common">Kaup's arrowtooth eel</name>
    <dbReference type="NCBI Taxonomy" id="118154"/>
    <lineage>
        <taxon>Eukaryota</taxon>
        <taxon>Metazoa</taxon>
        <taxon>Chordata</taxon>
        <taxon>Craniata</taxon>
        <taxon>Vertebrata</taxon>
        <taxon>Euteleostomi</taxon>
        <taxon>Actinopterygii</taxon>
        <taxon>Neopterygii</taxon>
        <taxon>Teleostei</taxon>
        <taxon>Anguilliformes</taxon>
        <taxon>Synaphobranchidae</taxon>
        <taxon>Synaphobranchus</taxon>
    </lineage>
</organism>
<sequence length="106" mass="11800">MTSDDESCTDSDSLDTCIQSALSVLYPPFQATAATLLCQVFDVVERTYHGDGLRYLFDFLIPAKHILQCIQQDACVRTTTPSTVPPLPLVMCVQIYQRNKANKGRV</sequence>
<dbReference type="InterPro" id="IPR052231">
    <property type="entry name" value="Rho_GEF_signaling-related"/>
</dbReference>
<evidence type="ECO:0000313" key="2">
    <source>
        <dbReference type="Proteomes" id="UP001152622"/>
    </source>
</evidence>
<evidence type="ECO:0000313" key="1">
    <source>
        <dbReference type="EMBL" id="KAJ8333697.1"/>
    </source>
</evidence>
<dbReference type="Proteomes" id="UP001152622">
    <property type="component" value="Chromosome 22"/>
</dbReference>
<keyword evidence="2" id="KW-1185">Reference proteome</keyword>
<proteinExistence type="predicted"/>
<name>A0A9Q1E7P4_SYNKA</name>
<dbReference type="PANTHER" id="PTHR45845:SF4">
    <property type="entry name" value="PLECKSTRIN HOMOLOGY DOMAIN CONTAINING, FAMILY G (WITH RHOGEF DOMAIN) MEMBER 4"/>
    <property type="match status" value="1"/>
</dbReference>